<gene>
    <name evidence="2" type="ORF">LEA_17746</name>
</gene>
<evidence type="ECO:0000256" key="1">
    <source>
        <dbReference type="SAM" id="Phobius"/>
    </source>
</evidence>
<protein>
    <submittedName>
        <fullName evidence="2">Two-component system sensor protein, no kinase domain protein</fullName>
    </submittedName>
</protein>
<feature type="transmembrane region" description="Helical" evidence="1">
    <location>
        <begin position="50"/>
        <end position="67"/>
    </location>
</feature>
<keyword evidence="1" id="KW-0472">Membrane</keyword>
<dbReference type="GO" id="GO:0016301">
    <property type="term" value="F:kinase activity"/>
    <property type="evidence" value="ECO:0007669"/>
    <property type="project" value="UniProtKB-KW"/>
</dbReference>
<accession>K1STY5</accession>
<feature type="non-terminal residue" evidence="2">
    <location>
        <position position="68"/>
    </location>
</feature>
<sequence length="68" mass="8027">MERVRKQQLLEQSIYGVIWSVIFFLPLIGEYFAVSGGLEKEEVRTLVRDSWLGILPFFMLFLLNNYVL</sequence>
<keyword evidence="1" id="KW-0812">Transmembrane</keyword>
<proteinExistence type="predicted"/>
<comment type="caution">
    <text evidence="2">The sequence shown here is derived from an EMBL/GenBank/DDBJ whole genome shotgun (WGS) entry which is preliminary data.</text>
</comment>
<evidence type="ECO:0000313" key="2">
    <source>
        <dbReference type="EMBL" id="EKC50701.1"/>
    </source>
</evidence>
<organism evidence="2">
    <name type="scientific">human gut metagenome</name>
    <dbReference type="NCBI Taxonomy" id="408170"/>
    <lineage>
        <taxon>unclassified sequences</taxon>
        <taxon>metagenomes</taxon>
        <taxon>organismal metagenomes</taxon>
    </lineage>
</organism>
<name>K1STY5_9ZZZZ</name>
<feature type="transmembrane region" description="Helical" evidence="1">
    <location>
        <begin position="12"/>
        <end position="34"/>
    </location>
</feature>
<keyword evidence="1" id="KW-1133">Transmembrane helix</keyword>
<dbReference type="EMBL" id="AJWY01012163">
    <property type="protein sequence ID" value="EKC50701.1"/>
    <property type="molecule type" value="Genomic_DNA"/>
</dbReference>
<dbReference type="AlphaFoldDB" id="K1STY5"/>
<keyword evidence="2" id="KW-0808">Transferase</keyword>
<reference evidence="2" key="1">
    <citation type="journal article" date="2013" name="Environ. Microbiol.">
        <title>Microbiota from the distal guts of lean and obese adolescents exhibit partial functional redundancy besides clear differences in community structure.</title>
        <authorList>
            <person name="Ferrer M."/>
            <person name="Ruiz A."/>
            <person name="Lanza F."/>
            <person name="Haange S.B."/>
            <person name="Oberbach A."/>
            <person name="Till H."/>
            <person name="Bargiela R."/>
            <person name="Campoy C."/>
            <person name="Segura M.T."/>
            <person name="Richter M."/>
            <person name="von Bergen M."/>
            <person name="Seifert J."/>
            <person name="Suarez A."/>
        </authorList>
    </citation>
    <scope>NUCLEOTIDE SEQUENCE</scope>
</reference>
<keyword evidence="2" id="KW-0418">Kinase</keyword>